<accession>A0A5C3R385</accession>
<evidence type="ECO:0000256" key="1">
    <source>
        <dbReference type="ARBA" id="ARBA00004123"/>
    </source>
</evidence>
<dbReference type="SMART" id="SM00361">
    <property type="entry name" value="RRM_1"/>
    <property type="match status" value="1"/>
</dbReference>
<feature type="compositionally biased region" description="Low complexity" evidence="7">
    <location>
        <begin position="182"/>
        <end position="194"/>
    </location>
</feature>
<dbReference type="InterPro" id="IPR040052">
    <property type="entry name" value="RBM17"/>
</dbReference>
<evidence type="ECO:0000313" key="11">
    <source>
        <dbReference type="Proteomes" id="UP000305067"/>
    </source>
</evidence>
<keyword evidence="4" id="KW-0508">mRNA splicing</keyword>
<evidence type="ECO:0008006" key="12">
    <source>
        <dbReference type="Google" id="ProtNLM"/>
    </source>
</evidence>
<evidence type="ECO:0000256" key="7">
    <source>
        <dbReference type="SAM" id="MobiDB-lite"/>
    </source>
</evidence>
<evidence type="ECO:0000256" key="5">
    <source>
        <dbReference type="ARBA" id="ARBA00023242"/>
    </source>
</evidence>
<feature type="compositionally biased region" description="Basic residues" evidence="7">
    <location>
        <begin position="16"/>
        <end position="28"/>
    </location>
</feature>
<dbReference type="STRING" id="1884261.A0A5C3R385"/>
<feature type="region of interest" description="Disordered" evidence="7">
    <location>
        <begin position="247"/>
        <end position="281"/>
    </location>
</feature>
<evidence type="ECO:0000259" key="8">
    <source>
        <dbReference type="PROSITE" id="PS50102"/>
    </source>
</evidence>
<evidence type="ECO:0000256" key="2">
    <source>
        <dbReference type="ARBA" id="ARBA00022664"/>
    </source>
</evidence>
<reference evidence="10 11" key="1">
    <citation type="journal article" date="2019" name="Nat. Ecol. Evol.">
        <title>Megaphylogeny resolves global patterns of mushroom evolution.</title>
        <authorList>
            <person name="Varga T."/>
            <person name="Krizsan K."/>
            <person name="Foldi C."/>
            <person name="Dima B."/>
            <person name="Sanchez-Garcia M."/>
            <person name="Sanchez-Ramirez S."/>
            <person name="Szollosi G.J."/>
            <person name="Szarkandi J.G."/>
            <person name="Papp V."/>
            <person name="Albert L."/>
            <person name="Andreopoulos W."/>
            <person name="Angelini C."/>
            <person name="Antonin V."/>
            <person name="Barry K.W."/>
            <person name="Bougher N.L."/>
            <person name="Buchanan P."/>
            <person name="Buyck B."/>
            <person name="Bense V."/>
            <person name="Catcheside P."/>
            <person name="Chovatia M."/>
            <person name="Cooper J."/>
            <person name="Damon W."/>
            <person name="Desjardin D."/>
            <person name="Finy P."/>
            <person name="Geml J."/>
            <person name="Haridas S."/>
            <person name="Hughes K."/>
            <person name="Justo A."/>
            <person name="Karasinski D."/>
            <person name="Kautmanova I."/>
            <person name="Kiss B."/>
            <person name="Kocsube S."/>
            <person name="Kotiranta H."/>
            <person name="LaButti K.M."/>
            <person name="Lechner B.E."/>
            <person name="Liimatainen K."/>
            <person name="Lipzen A."/>
            <person name="Lukacs Z."/>
            <person name="Mihaltcheva S."/>
            <person name="Morgado L.N."/>
            <person name="Niskanen T."/>
            <person name="Noordeloos M.E."/>
            <person name="Ohm R.A."/>
            <person name="Ortiz-Santana B."/>
            <person name="Ovrebo C."/>
            <person name="Racz N."/>
            <person name="Riley R."/>
            <person name="Savchenko A."/>
            <person name="Shiryaev A."/>
            <person name="Soop K."/>
            <person name="Spirin V."/>
            <person name="Szebenyi C."/>
            <person name="Tomsovsky M."/>
            <person name="Tulloss R.E."/>
            <person name="Uehling J."/>
            <person name="Grigoriev I.V."/>
            <person name="Vagvolgyi C."/>
            <person name="Papp T."/>
            <person name="Martin F.M."/>
            <person name="Miettinen O."/>
            <person name="Hibbett D.S."/>
            <person name="Nagy L.G."/>
        </authorList>
    </citation>
    <scope>NUCLEOTIDE SEQUENCE [LARGE SCALE GENOMIC DNA]</scope>
    <source>
        <strain evidence="10 11">CBS 309.79</strain>
    </source>
</reference>
<keyword evidence="5" id="KW-0539">Nucleus</keyword>
<protein>
    <recommendedName>
        <fullName evidence="12">G-patch domain-containing protein</fullName>
    </recommendedName>
</protein>
<dbReference type="InterPro" id="IPR003954">
    <property type="entry name" value="RRM_euk-type"/>
</dbReference>
<dbReference type="FunFam" id="3.30.70.330:FF:000382">
    <property type="entry name" value="G-patch domain-containing protein"/>
    <property type="match status" value="1"/>
</dbReference>
<feature type="compositionally biased region" description="Basic and acidic residues" evidence="7">
    <location>
        <begin position="167"/>
        <end position="177"/>
    </location>
</feature>
<dbReference type="PANTHER" id="PTHR13288:SF8">
    <property type="entry name" value="SPLICING FACTOR 45"/>
    <property type="match status" value="1"/>
</dbReference>
<dbReference type="PANTHER" id="PTHR13288">
    <property type="entry name" value="SPLICING FACTOR 45 SPF45"/>
    <property type="match status" value="1"/>
</dbReference>
<feature type="compositionally biased region" description="Pro residues" evidence="7">
    <location>
        <begin position="208"/>
        <end position="221"/>
    </location>
</feature>
<dbReference type="InterPro" id="IPR000504">
    <property type="entry name" value="RRM_dom"/>
</dbReference>
<keyword evidence="11" id="KW-1185">Reference proteome</keyword>
<gene>
    <name evidence="10" type="ORF">BDV98DRAFT_558194</name>
</gene>
<dbReference type="EMBL" id="ML178814">
    <property type="protein sequence ID" value="TFL07630.1"/>
    <property type="molecule type" value="Genomic_DNA"/>
</dbReference>
<dbReference type="Pfam" id="PF01585">
    <property type="entry name" value="G-patch"/>
    <property type="match status" value="1"/>
</dbReference>
<organism evidence="10 11">
    <name type="scientific">Pterulicium gracile</name>
    <dbReference type="NCBI Taxonomy" id="1884261"/>
    <lineage>
        <taxon>Eukaryota</taxon>
        <taxon>Fungi</taxon>
        <taxon>Dikarya</taxon>
        <taxon>Basidiomycota</taxon>
        <taxon>Agaricomycotina</taxon>
        <taxon>Agaricomycetes</taxon>
        <taxon>Agaricomycetidae</taxon>
        <taxon>Agaricales</taxon>
        <taxon>Pleurotineae</taxon>
        <taxon>Pterulaceae</taxon>
        <taxon>Pterulicium</taxon>
    </lineage>
</organism>
<evidence type="ECO:0000256" key="3">
    <source>
        <dbReference type="ARBA" id="ARBA00022884"/>
    </source>
</evidence>
<dbReference type="GO" id="GO:0071011">
    <property type="term" value="C:precatalytic spliceosome"/>
    <property type="evidence" value="ECO:0007669"/>
    <property type="project" value="TreeGrafter"/>
</dbReference>
<dbReference type="SMART" id="SM00443">
    <property type="entry name" value="G_patch"/>
    <property type="match status" value="1"/>
</dbReference>
<feature type="domain" description="RRM" evidence="8">
    <location>
        <begin position="362"/>
        <end position="449"/>
    </location>
</feature>
<dbReference type="PROSITE" id="PS50102">
    <property type="entry name" value="RRM"/>
    <property type="match status" value="1"/>
</dbReference>
<dbReference type="InterPro" id="IPR000467">
    <property type="entry name" value="G_patch_dom"/>
</dbReference>
<dbReference type="InterPro" id="IPR012677">
    <property type="entry name" value="Nucleotide-bd_a/b_plait_sf"/>
</dbReference>
<dbReference type="AlphaFoldDB" id="A0A5C3R385"/>
<evidence type="ECO:0000256" key="6">
    <source>
        <dbReference type="PROSITE-ProRule" id="PRU00176"/>
    </source>
</evidence>
<feature type="region of interest" description="Disordered" evidence="7">
    <location>
        <begin position="69"/>
        <end position="233"/>
    </location>
</feature>
<feature type="compositionally biased region" description="Basic and acidic residues" evidence="7">
    <location>
        <begin position="69"/>
        <end position="118"/>
    </location>
</feature>
<evidence type="ECO:0000313" key="10">
    <source>
        <dbReference type="EMBL" id="TFL07630.1"/>
    </source>
</evidence>
<sequence>MILDEDVNGFKGQQTGRKKGGKKGRKNRNPLPVNSWDPSEPYDPFRPNDYNEYKLWKQKDRIERRALAAERKRYRSGDEYSGSERSDYSDDERPRKTGRYEEHYDRWRPTPAKEKEEQPAFAETSTDPAGEEAYLRRLAMSSRPAARPDPTPAASSFSGADPGAEAYQRRSDMDERSSIIQPPTTTVPAAAARMPTPPSPPTLAYNPFAPPSAPAPPPPPGGGSALTIEQRAKAAAAIAARLGALGGSSGAQIAPSPIDADVPSFDDPPPTSQAPSQRPDPATFASRMMARWGHKEGQGLGSDGTGIVNALAVEQVGKKNQGGKNKQAARSLQPGSGRGRIINDNEDSRAIEDRQRFGESSRVVILTNMVGIEDLADEDLRDDIGGECSKNGTVERVVVHQVHPTPPNPQEQVRVFILFAGPAGAWKTVHELDGRYFGGRSVRARYFPEKLFHQHALDAPL</sequence>
<dbReference type="GO" id="GO:0003723">
    <property type="term" value="F:RNA binding"/>
    <property type="evidence" value="ECO:0007669"/>
    <property type="project" value="UniProtKB-UniRule"/>
</dbReference>
<dbReference type="CDD" id="cd12374">
    <property type="entry name" value="RRM_UHM_SPF45_PUF60"/>
    <property type="match status" value="1"/>
</dbReference>
<name>A0A5C3R385_9AGAR</name>
<dbReference type="OrthoDB" id="5411533at2759"/>
<feature type="region of interest" description="Disordered" evidence="7">
    <location>
        <begin position="1"/>
        <end position="57"/>
    </location>
</feature>
<evidence type="ECO:0000256" key="4">
    <source>
        <dbReference type="ARBA" id="ARBA00023187"/>
    </source>
</evidence>
<evidence type="ECO:0000259" key="9">
    <source>
        <dbReference type="PROSITE" id="PS50174"/>
    </source>
</evidence>
<dbReference type="Proteomes" id="UP000305067">
    <property type="component" value="Unassembled WGS sequence"/>
</dbReference>
<proteinExistence type="predicted"/>
<dbReference type="PROSITE" id="PS50174">
    <property type="entry name" value="G_PATCH"/>
    <property type="match status" value="1"/>
</dbReference>
<dbReference type="SUPFAM" id="SSF54928">
    <property type="entry name" value="RNA-binding domain, RBD"/>
    <property type="match status" value="1"/>
</dbReference>
<feature type="region of interest" description="Disordered" evidence="7">
    <location>
        <begin position="318"/>
        <end position="343"/>
    </location>
</feature>
<dbReference type="Gene3D" id="3.30.70.330">
    <property type="match status" value="1"/>
</dbReference>
<comment type="subcellular location">
    <subcellularLocation>
        <location evidence="1">Nucleus</location>
    </subcellularLocation>
</comment>
<feature type="domain" description="G-patch" evidence="9">
    <location>
        <begin position="281"/>
        <end position="329"/>
    </location>
</feature>
<dbReference type="GO" id="GO:0045292">
    <property type="term" value="P:mRNA cis splicing, via spliceosome"/>
    <property type="evidence" value="ECO:0007669"/>
    <property type="project" value="InterPro"/>
</dbReference>
<keyword evidence="3 6" id="KW-0694">RNA-binding</keyword>
<dbReference type="InterPro" id="IPR035979">
    <property type="entry name" value="RBD_domain_sf"/>
</dbReference>
<keyword evidence="2" id="KW-0507">mRNA processing</keyword>